<evidence type="ECO:0000256" key="4">
    <source>
        <dbReference type="ARBA" id="ARBA00022692"/>
    </source>
</evidence>
<protein>
    <recommendedName>
        <fullName evidence="12">Galactosylceramide sulfotransferase</fullName>
    </recommendedName>
</protein>
<dbReference type="InterPro" id="IPR009729">
    <property type="entry name" value="Gal-3-0_sulfotransfrase"/>
</dbReference>
<accession>A0AAV2RRF5</accession>
<keyword evidence="5" id="KW-0735">Signal-anchor</keyword>
<evidence type="ECO:0008006" key="12">
    <source>
        <dbReference type="Google" id="ProtNLM"/>
    </source>
</evidence>
<comment type="subcellular location">
    <subcellularLocation>
        <location evidence="1">Golgi apparatus membrane</location>
        <topology evidence="1">Single-pass type II membrane protein</topology>
    </subcellularLocation>
</comment>
<reference evidence="10 11" key="1">
    <citation type="submission" date="2024-05" db="EMBL/GenBank/DDBJ databases">
        <authorList>
            <person name="Wallberg A."/>
        </authorList>
    </citation>
    <scope>NUCLEOTIDE SEQUENCE [LARGE SCALE GENOMIC DNA]</scope>
</reference>
<dbReference type="SUPFAM" id="SSF52540">
    <property type="entry name" value="P-loop containing nucleoside triphosphate hydrolases"/>
    <property type="match status" value="1"/>
</dbReference>
<evidence type="ECO:0000256" key="3">
    <source>
        <dbReference type="ARBA" id="ARBA00022679"/>
    </source>
</evidence>
<keyword evidence="8" id="KW-0472">Membrane</keyword>
<name>A0AAV2RRF5_MEGNR</name>
<dbReference type="PANTHER" id="PTHR14647">
    <property type="entry name" value="GALACTOSE-3-O-SULFOTRANSFERASE"/>
    <property type="match status" value="1"/>
</dbReference>
<evidence type="ECO:0000256" key="8">
    <source>
        <dbReference type="ARBA" id="ARBA00023136"/>
    </source>
</evidence>
<dbReference type="Pfam" id="PF06990">
    <property type="entry name" value="Gal-3-0_sulfotr"/>
    <property type="match status" value="1"/>
</dbReference>
<comment type="caution">
    <text evidence="10">The sequence shown here is derived from an EMBL/GenBank/DDBJ whole genome shotgun (WGS) entry which is preliminary data.</text>
</comment>
<keyword evidence="3" id="KW-0808">Transferase</keyword>
<dbReference type="GO" id="GO:0000139">
    <property type="term" value="C:Golgi membrane"/>
    <property type="evidence" value="ECO:0007669"/>
    <property type="project" value="UniProtKB-SubCell"/>
</dbReference>
<evidence type="ECO:0000256" key="2">
    <source>
        <dbReference type="ARBA" id="ARBA00008124"/>
    </source>
</evidence>
<dbReference type="AlphaFoldDB" id="A0AAV2RRF5"/>
<dbReference type="GO" id="GO:0009247">
    <property type="term" value="P:glycolipid biosynthetic process"/>
    <property type="evidence" value="ECO:0007669"/>
    <property type="project" value="InterPro"/>
</dbReference>
<dbReference type="InterPro" id="IPR027417">
    <property type="entry name" value="P-loop_NTPase"/>
</dbReference>
<evidence type="ECO:0000256" key="9">
    <source>
        <dbReference type="ARBA" id="ARBA00023180"/>
    </source>
</evidence>
<keyword evidence="4" id="KW-0812">Transmembrane</keyword>
<keyword evidence="7" id="KW-0333">Golgi apparatus</keyword>
<dbReference type="GO" id="GO:0001733">
    <property type="term" value="F:galactosylceramide sulfotransferase activity"/>
    <property type="evidence" value="ECO:0007669"/>
    <property type="project" value="InterPro"/>
</dbReference>
<keyword evidence="11" id="KW-1185">Reference proteome</keyword>
<dbReference type="Gene3D" id="3.40.50.300">
    <property type="entry name" value="P-loop containing nucleotide triphosphate hydrolases"/>
    <property type="match status" value="1"/>
</dbReference>
<evidence type="ECO:0000256" key="7">
    <source>
        <dbReference type="ARBA" id="ARBA00023034"/>
    </source>
</evidence>
<dbReference type="EMBL" id="CAXKWB010027638">
    <property type="protein sequence ID" value="CAL4132079.1"/>
    <property type="molecule type" value="Genomic_DNA"/>
</dbReference>
<evidence type="ECO:0000256" key="6">
    <source>
        <dbReference type="ARBA" id="ARBA00022989"/>
    </source>
</evidence>
<keyword evidence="9" id="KW-0325">Glycoprotein</keyword>
<evidence type="ECO:0000256" key="5">
    <source>
        <dbReference type="ARBA" id="ARBA00022968"/>
    </source>
</evidence>
<evidence type="ECO:0000313" key="10">
    <source>
        <dbReference type="EMBL" id="CAL4132079.1"/>
    </source>
</evidence>
<keyword evidence="6" id="KW-1133">Transmembrane helix</keyword>
<proteinExistence type="inferred from homology"/>
<evidence type="ECO:0000313" key="11">
    <source>
        <dbReference type="Proteomes" id="UP001497623"/>
    </source>
</evidence>
<gene>
    <name evidence="10" type="ORF">MNOR_LOCUS26953</name>
</gene>
<comment type="similarity">
    <text evidence="2">Belongs to the galactose-3-O-sulfotransferase family.</text>
</comment>
<sequence length="438" mass="50593">EHSSDTSSPSSNTSLIQMPEQQSTGAYGGVQAQGGVYTTALRVQQDNTKHTTDKQPKAWPLLKRLKTFIILCVLVLCMWLTYSDSESVVFHLEPAKRLPALAHDVPSCSPKNHIMFLKTHKCASSTVQNIFLRYGYKNNLTFALPIEDNYLGNGKHFKASMLPKVLTPPSGKVDIFAVHTRLEPSQHRQVLPDDTIWLTVVRDPTTLYESLFNFFRMAEPYGYNISLDSFSEIPLEKLLKLPRLYLKFGKNQMLFDFGYNEDIPMWELQEVIHDIDSLFHIVLVAEYLEESLILMKHLLCWSLHDIVFFTKNARTSKFKHKLSYETMRVIRKVNSADVLLYDHFLAKHREAVLKFGLKRMKDELAELRALRDEYHEDCGIREVNGKDSRLDFPEYSFQVEAYLVNNTDETCQLMSLPELPFLDKLRLHQRASLIKKNG</sequence>
<dbReference type="PANTHER" id="PTHR14647:SF87">
    <property type="entry name" value="PUTATIVE-RELATED"/>
    <property type="match status" value="1"/>
</dbReference>
<evidence type="ECO:0000256" key="1">
    <source>
        <dbReference type="ARBA" id="ARBA00004323"/>
    </source>
</evidence>
<feature type="non-terminal residue" evidence="10">
    <location>
        <position position="1"/>
    </location>
</feature>
<dbReference type="Proteomes" id="UP001497623">
    <property type="component" value="Unassembled WGS sequence"/>
</dbReference>
<organism evidence="10 11">
    <name type="scientific">Meganyctiphanes norvegica</name>
    <name type="common">Northern krill</name>
    <name type="synonym">Thysanopoda norvegica</name>
    <dbReference type="NCBI Taxonomy" id="48144"/>
    <lineage>
        <taxon>Eukaryota</taxon>
        <taxon>Metazoa</taxon>
        <taxon>Ecdysozoa</taxon>
        <taxon>Arthropoda</taxon>
        <taxon>Crustacea</taxon>
        <taxon>Multicrustacea</taxon>
        <taxon>Malacostraca</taxon>
        <taxon>Eumalacostraca</taxon>
        <taxon>Eucarida</taxon>
        <taxon>Euphausiacea</taxon>
        <taxon>Euphausiidae</taxon>
        <taxon>Meganyctiphanes</taxon>
    </lineage>
</organism>